<reference evidence="4 5" key="1">
    <citation type="submission" date="2019-08" db="EMBL/GenBank/DDBJ databases">
        <title>Chromobacterium paludis, a novel bacterium isolated from a Maryland marsh pond.</title>
        <authorList>
            <person name="Blackburn M.B."/>
            <person name="Gundersen-Rindal D.E."/>
        </authorList>
    </citation>
    <scope>NUCLEOTIDE SEQUENCE [LARGE SCALE GENOMIC DNA]</scope>
    <source>
        <strain evidence="5">IIBBL 257-1</strain>
    </source>
</reference>
<accession>A0A5C1DLR1</accession>
<dbReference type="Pfam" id="PF04984">
    <property type="entry name" value="Phage_sheath_1"/>
    <property type="match status" value="1"/>
</dbReference>
<dbReference type="KEGG" id="chrm:FYK34_16615"/>
<gene>
    <name evidence="4" type="ORF">FYK34_16615</name>
</gene>
<evidence type="ECO:0000259" key="2">
    <source>
        <dbReference type="Pfam" id="PF04984"/>
    </source>
</evidence>
<feature type="domain" description="Tail sheath protein C-terminal" evidence="3">
    <location>
        <begin position="371"/>
        <end position="467"/>
    </location>
</feature>
<dbReference type="EMBL" id="CP043473">
    <property type="protein sequence ID" value="QEL57067.1"/>
    <property type="molecule type" value="Genomic_DNA"/>
</dbReference>
<feature type="domain" description="Tail sheath protein subtilisin-like" evidence="2">
    <location>
        <begin position="191"/>
        <end position="361"/>
    </location>
</feature>
<evidence type="ECO:0000313" key="5">
    <source>
        <dbReference type="Proteomes" id="UP000322079"/>
    </source>
</evidence>
<comment type="similarity">
    <text evidence="1">Belongs to the myoviridae tail sheath protein family.</text>
</comment>
<evidence type="ECO:0000259" key="3">
    <source>
        <dbReference type="Pfam" id="PF17482"/>
    </source>
</evidence>
<organism evidence="4 5">
    <name type="scientific">Chromobacterium paludis</name>
    <dbReference type="NCBI Taxonomy" id="2605945"/>
    <lineage>
        <taxon>Bacteria</taxon>
        <taxon>Pseudomonadati</taxon>
        <taxon>Pseudomonadota</taxon>
        <taxon>Betaproteobacteria</taxon>
        <taxon>Neisseriales</taxon>
        <taxon>Chromobacteriaceae</taxon>
        <taxon>Chromobacterium</taxon>
    </lineage>
</organism>
<dbReference type="RefSeq" id="WP_149298338.1">
    <property type="nucleotide sequence ID" value="NZ_CP043473.1"/>
</dbReference>
<evidence type="ECO:0000313" key="4">
    <source>
        <dbReference type="EMBL" id="QEL57067.1"/>
    </source>
</evidence>
<protein>
    <submittedName>
        <fullName evidence="4">Phage tail sheath family protein</fullName>
    </submittedName>
</protein>
<evidence type="ECO:0000256" key="1">
    <source>
        <dbReference type="ARBA" id="ARBA00008005"/>
    </source>
</evidence>
<dbReference type="Gene3D" id="3.40.50.11780">
    <property type="match status" value="1"/>
</dbReference>
<dbReference type="PANTHER" id="PTHR35861">
    <property type="match status" value="1"/>
</dbReference>
<dbReference type="InterPro" id="IPR035089">
    <property type="entry name" value="Phage_sheath_subtilisin"/>
</dbReference>
<proteinExistence type="inferred from homology"/>
<dbReference type="InterPro" id="IPR052042">
    <property type="entry name" value="Tail_sheath_structural"/>
</dbReference>
<dbReference type="PANTHER" id="PTHR35861:SF1">
    <property type="entry name" value="PHAGE TAIL SHEATH PROTEIN"/>
    <property type="match status" value="1"/>
</dbReference>
<dbReference type="AlphaFoldDB" id="A0A5C1DLR1"/>
<keyword evidence="5" id="KW-1185">Reference proteome</keyword>
<name>A0A5C1DLR1_9NEIS</name>
<dbReference type="InterPro" id="IPR020287">
    <property type="entry name" value="Tail_sheath_C"/>
</dbReference>
<sequence>MAANYLHGVETIEVERGPRPVRTVKSAVIGLIGTAPQAPVGGINAPVLSLSEKDAAAFGPQLPGFTIPQALSAIYDHGAGSVIVINVLDPAVHKSSIAAETVTLDAVSGAAALQKQVVANVVVKSADGSITYVAGTDYQLDAAYGKLTRLKTGAIAAGASLKVSYDYADPTKVTAADIIGGVNAAGKRIGIKALQDTYNQFGFFAKILIAPGFCTQNTVAAELAAAADRLDAIAYVDAPIGTAFADALAGRGPNGTINFNTSSDRVRLCYPYVMVADGNGGLRLDALSARAAGLRAKVDNDKGFWWSSSNQELAGVVGVERQLSAMIDDPNSEVNQLNAAGITTVFNSVGTGFRLWGNRTAAWPTVSSMRNFENVRRTGDVINESIRYFSQQYIDMPLNQATIDSLVESVNGYGRKLIGDGALLGFKAWFDPARNSDAELSSGHLLISYKYTVAPPLERLTFETEITSEYLLTLKGGN</sequence>
<dbReference type="Pfam" id="PF17482">
    <property type="entry name" value="Phage_sheath_1C"/>
    <property type="match status" value="1"/>
</dbReference>
<dbReference type="Proteomes" id="UP000322079">
    <property type="component" value="Chromosome"/>
</dbReference>